<dbReference type="AlphaFoldDB" id="A0AAD7SQ51"/>
<keyword evidence="14" id="KW-1185">Reference proteome</keyword>
<name>A0AAD7SQ51_9TELE</name>
<dbReference type="GO" id="GO:0004252">
    <property type="term" value="F:serine-type endopeptidase activity"/>
    <property type="evidence" value="ECO:0007669"/>
    <property type="project" value="UniProtKB-EC"/>
</dbReference>
<dbReference type="PRINTS" id="PR00722">
    <property type="entry name" value="CHYMOTRYPSIN"/>
</dbReference>
<evidence type="ECO:0000259" key="12">
    <source>
        <dbReference type="PROSITE" id="PS50240"/>
    </source>
</evidence>
<dbReference type="GO" id="GO:0031639">
    <property type="term" value="P:plasminogen activation"/>
    <property type="evidence" value="ECO:0007669"/>
    <property type="project" value="TreeGrafter"/>
</dbReference>
<feature type="chain" id="PRO_5041973235" description="trypsin" evidence="11">
    <location>
        <begin position="20"/>
        <end position="393"/>
    </location>
</feature>
<evidence type="ECO:0000313" key="14">
    <source>
        <dbReference type="Proteomes" id="UP001221898"/>
    </source>
</evidence>
<dbReference type="PANTHER" id="PTHR24264">
    <property type="entry name" value="TRYPSIN-RELATED"/>
    <property type="match status" value="1"/>
</dbReference>
<dbReference type="InterPro" id="IPR050127">
    <property type="entry name" value="Serine_Proteases_S1"/>
</dbReference>
<evidence type="ECO:0000256" key="6">
    <source>
        <dbReference type="ARBA" id="ARBA00022825"/>
    </source>
</evidence>
<gene>
    <name evidence="13" type="ORF">AAFF_G00296460</name>
</gene>
<protein>
    <recommendedName>
        <fullName evidence="9">trypsin</fullName>
        <ecNumber evidence="9">3.4.21.4</ecNumber>
    </recommendedName>
</protein>
<comment type="catalytic activity">
    <reaction evidence="8">
        <text>Preferential cleavage: Arg-|-Xaa, Lys-|-Xaa.</text>
        <dbReference type="EC" id="3.4.21.4"/>
    </reaction>
</comment>
<keyword evidence="3 10" id="KW-0645">Protease</keyword>
<feature type="domain" description="Peptidase S1" evidence="12">
    <location>
        <begin position="67"/>
        <end position="315"/>
    </location>
</feature>
<dbReference type="Pfam" id="PF00089">
    <property type="entry name" value="Trypsin"/>
    <property type="match status" value="1"/>
</dbReference>
<evidence type="ECO:0000256" key="8">
    <source>
        <dbReference type="ARBA" id="ARBA00036320"/>
    </source>
</evidence>
<keyword evidence="2" id="KW-0245">EGF-like domain</keyword>
<dbReference type="PROSITE" id="PS00134">
    <property type="entry name" value="TRYPSIN_HIS"/>
    <property type="match status" value="1"/>
</dbReference>
<evidence type="ECO:0000256" key="7">
    <source>
        <dbReference type="ARBA" id="ARBA00023157"/>
    </source>
</evidence>
<evidence type="ECO:0000256" key="9">
    <source>
        <dbReference type="ARBA" id="ARBA00038868"/>
    </source>
</evidence>
<evidence type="ECO:0000256" key="10">
    <source>
        <dbReference type="RuleBase" id="RU363034"/>
    </source>
</evidence>
<dbReference type="EC" id="3.4.21.4" evidence="9"/>
<dbReference type="SUPFAM" id="SSF50494">
    <property type="entry name" value="Trypsin-like serine proteases"/>
    <property type="match status" value="1"/>
</dbReference>
<dbReference type="EMBL" id="JAINUG010000042">
    <property type="protein sequence ID" value="KAJ8406730.1"/>
    <property type="molecule type" value="Genomic_DNA"/>
</dbReference>
<dbReference type="PROSITE" id="PS50240">
    <property type="entry name" value="TRYPSIN_DOM"/>
    <property type="match status" value="1"/>
</dbReference>
<dbReference type="InterPro" id="IPR033116">
    <property type="entry name" value="TRYPSIN_SER"/>
</dbReference>
<dbReference type="SMART" id="SM00020">
    <property type="entry name" value="Tryp_SPc"/>
    <property type="match status" value="1"/>
</dbReference>
<proteinExistence type="predicted"/>
<dbReference type="InterPro" id="IPR018114">
    <property type="entry name" value="TRYPSIN_HIS"/>
</dbReference>
<evidence type="ECO:0000256" key="11">
    <source>
        <dbReference type="SAM" id="SignalP"/>
    </source>
</evidence>
<reference evidence="13" key="1">
    <citation type="journal article" date="2023" name="Science">
        <title>Genome structures resolve the early diversification of teleost fishes.</title>
        <authorList>
            <person name="Parey E."/>
            <person name="Louis A."/>
            <person name="Montfort J."/>
            <person name="Bouchez O."/>
            <person name="Roques C."/>
            <person name="Iampietro C."/>
            <person name="Lluch J."/>
            <person name="Castinel A."/>
            <person name="Donnadieu C."/>
            <person name="Desvignes T."/>
            <person name="Floi Bucao C."/>
            <person name="Jouanno E."/>
            <person name="Wen M."/>
            <person name="Mejri S."/>
            <person name="Dirks R."/>
            <person name="Jansen H."/>
            <person name="Henkel C."/>
            <person name="Chen W.J."/>
            <person name="Zahm M."/>
            <person name="Cabau C."/>
            <person name="Klopp C."/>
            <person name="Thompson A.W."/>
            <person name="Robinson-Rechavi M."/>
            <person name="Braasch I."/>
            <person name="Lecointre G."/>
            <person name="Bobe J."/>
            <person name="Postlethwait J.H."/>
            <person name="Berthelot C."/>
            <person name="Roest Crollius H."/>
            <person name="Guiguen Y."/>
        </authorList>
    </citation>
    <scope>NUCLEOTIDE SEQUENCE</scope>
    <source>
        <strain evidence="13">NC1722</strain>
    </source>
</reference>
<dbReference type="Gene3D" id="2.40.10.10">
    <property type="entry name" value="Trypsin-like serine proteases"/>
    <property type="match status" value="1"/>
</dbReference>
<dbReference type="Proteomes" id="UP001221898">
    <property type="component" value="Unassembled WGS sequence"/>
</dbReference>
<evidence type="ECO:0000256" key="3">
    <source>
        <dbReference type="ARBA" id="ARBA00022670"/>
    </source>
</evidence>
<feature type="signal peptide" evidence="11">
    <location>
        <begin position="1"/>
        <end position="19"/>
    </location>
</feature>
<dbReference type="CDD" id="cd00190">
    <property type="entry name" value="Tryp_SPc"/>
    <property type="match status" value="1"/>
</dbReference>
<organism evidence="13 14">
    <name type="scientific">Aldrovandia affinis</name>
    <dbReference type="NCBI Taxonomy" id="143900"/>
    <lineage>
        <taxon>Eukaryota</taxon>
        <taxon>Metazoa</taxon>
        <taxon>Chordata</taxon>
        <taxon>Craniata</taxon>
        <taxon>Vertebrata</taxon>
        <taxon>Euteleostomi</taxon>
        <taxon>Actinopterygii</taxon>
        <taxon>Neopterygii</taxon>
        <taxon>Teleostei</taxon>
        <taxon>Notacanthiformes</taxon>
        <taxon>Halosauridae</taxon>
        <taxon>Aldrovandia</taxon>
    </lineage>
</organism>
<comment type="caution">
    <text evidence="13">The sequence shown here is derived from an EMBL/GenBank/DDBJ whole genome shotgun (WGS) entry which is preliminary data.</text>
</comment>
<keyword evidence="4 11" id="KW-0732">Signal</keyword>
<keyword evidence="5 10" id="KW-0378">Hydrolase</keyword>
<dbReference type="FunFam" id="2.40.10.10:FF:000003">
    <property type="entry name" value="Transmembrane serine protease 3"/>
    <property type="match status" value="1"/>
</dbReference>
<dbReference type="InterPro" id="IPR043504">
    <property type="entry name" value="Peptidase_S1_PA_chymotrypsin"/>
</dbReference>
<dbReference type="GO" id="GO:0005615">
    <property type="term" value="C:extracellular space"/>
    <property type="evidence" value="ECO:0007669"/>
    <property type="project" value="TreeGrafter"/>
</dbReference>
<keyword evidence="7" id="KW-1015">Disulfide bond</keyword>
<evidence type="ECO:0000256" key="4">
    <source>
        <dbReference type="ARBA" id="ARBA00022729"/>
    </source>
</evidence>
<dbReference type="InterPro" id="IPR009003">
    <property type="entry name" value="Peptidase_S1_PA"/>
</dbReference>
<evidence type="ECO:0000256" key="1">
    <source>
        <dbReference type="ARBA" id="ARBA00004239"/>
    </source>
</evidence>
<evidence type="ECO:0000313" key="13">
    <source>
        <dbReference type="EMBL" id="KAJ8406730.1"/>
    </source>
</evidence>
<dbReference type="GO" id="GO:0033628">
    <property type="term" value="P:regulation of cell adhesion mediated by integrin"/>
    <property type="evidence" value="ECO:0007669"/>
    <property type="project" value="TreeGrafter"/>
</dbReference>
<keyword evidence="6 10" id="KW-0720">Serine protease</keyword>
<dbReference type="PROSITE" id="PS00135">
    <property type="entry name" value="TRYPSIN_SER"/>
    <property type="match status" value="1"/>
</dbReference>
<sequence>MELWLILTAFVAIVNSLEANGLTRERQARSIHSDHYSGFLHPRSPHLPSRIYGDSTCGERSGKLLKIVGGRVTVVESHPWIASIFWRRQSAQRSFLCGGSLISPCWVLTAAHCFPDGAKTKIHRLSIFLGKNAINETDYQREQKFLVEELIVHHRFDSGEGNFNNDIALLKIIDRDGKCAEESGSVRTVCLPPAHEMLPAGVSCEIAGYGKEREGIWHNSQYLREAKVKLLPQDVCTSQEYYGTMVSHNMFCAGSPDWSIDSCKGDSGGPLVCEVNNRHFLFGIVSWGEGCSREFRPGVYTRVTNYNHWIAKRLACPPSLQGPCIHRRSTPAMAHVNLHRWGISLRALCTCGEEQTLHIVEECPINRLEGVSVTLHAANQEATAWLEDFAFAK</sequence>
<dbReference type="PANTHER" id="PTHR24264:SF38">
    <property type="entry name" value="UROKINASE-TYPE PLASMINOGEN ACTIVATOR"/>
    <property type="match status" value="1"/>
</dbReference>
<evidence type="ECO:0000256" key="5">
    <source>
        <dbReference type="ARBA" id="ARBA00022801"/>
    </source>
</evidence>
<comment type="subcellular location">
    <subcellularLocation>
        <location evidence="1">Secreted</location>
        <location evidence="1">Extracellular space</location>
    </subcellularLocation>
</comment>
<accession>A0AAD7SQ51</accession>
<evidence type="ECO:0000256" key="2">
    <source>
        <dbReference type="ARBA" id="ARBA00022536"/>
    </source>
</evidence>
<dbReference type="InterPro" id="IPR001314">
    <property type="entry name" value="Peptidase_S1A"/>
</dbReference>
<dbReference type="InterPro" id="IPR001254">
    <property type="entry name" value="Trypsin_dom"/>
</dbReference>